<dbReference type="GO" id="GO:0003700">
    <property type="term" value="F:DNA-binding transcription factor activity"/>
    <property type="evidence" value="ECO:0007669"/>
    <property type="project" value="InterPro"/>
</dbReference>
<gene>
    <name evidence="7" type="ORF">FHX73_14483</name>
</gene>
<dbReference type="PRINTS" id="PR00039">
    <property type="entry name" value="HTHLYSR"/>
</dbReference>
<evidence type="ECO:0000256" key="4">
    <source>
        <dbReference type="ARBA" id="ARBA00023163"/>
    </source>
</evidence>
<dbReference type="InterPro" id="IPR036390">
    <property type="entry name" value="WH_DNA-bd_sf"/>
</dbReference>
<dbReference type="OrthoDB" id="79118at2"/>
<dbReference type="InterPro" id="IPR005119">
    <property type="entry name" value="LysR_subst-bd"/>
</dbReference>
<evidence type="ECO:0000259" key="6">
    <source>
        <dbReference type="PROSITE" id="PS50931"/>
    </source>
</evidence>
<keyword evidence="3 7" id="KW-0238">DNA-binding</keyword>
<dbReference type="SUPFAM" id="SSF53850">
    <property type="entry name" value="Periplasmic binding protein-like II"/>
    <property type="match status" value="1"/>
</dbReference>
<dbReference type="Pfam" id="PF03466">
    <property type="entry name" value="LysR_substrate"/>
    <property type="match status" value="1"/>
</dbReference>
<dbReference type="Pfam" id="PF00126">
    <property type="entry name" value="HTH_1"/>
    <property type="match status" value="1"/>
</dbReference>
<evidence type="ECO:0000256" key="1">
    <source>
        <dbReference type="ARBA" id="ARBA00009437"/>
    </source>
</evidence>
<dbReference type="InterPro" id="IPR036388">
    <property type="entry name" value="WH-like_DNA-bd_sf"/>
</dbReference>
<dbReference type="GO" id="GO:0032993">
    <property type="term" value="C:protein-DNA complex"/>
    <property type="evidence" value="ECO:0007669"/>
    <property type="project" value="TreeGrafter"/>
</dbReference>
<keyword evidence="2" id="KW-0805">Transcription regulation</keyword>
<dbReference type="SUPFAM" id="SSF46785">
    <property type="entry name" value="Winged helix' DNA-binding domain"/>
    <property type="match status" value="1"/>
</dbReference>
<dbReference type="EMBL" id="VIWT01000004">
    <property type="protein sequence ID" value="TWF83000.1"/>
    <property type="molecule type" value="Genomic_DNA"/>
</dbReference>
<sequence>MSSQGAVDQAEHRRPAVPVESVEVSTAPASGKIELRHLRGFVAVADELSFTRAAKRLCVSQSSLTRAVDALEKSLGARLLRRTTRSVALTKEGEYLKTTLDRLLRDLDSALEVNRYFHPLRLGFAWLLPDLWAQEALTVFEAATGGRLDLIRYDEALAGVDRGLTDIAVIRGNAPPGLESVLLFHERRVIAVSRTSPLAEQSNIAWSELSQHSLVINVVSGTTRLDQWPEGSRPTASSLCQNFDEWLETVAAGRGIGVVPGIAVHRVAHPAVRFLPLRGAPLVPVRLVYPRQGAHPLVGAFVEAARSAKCPAYAYPP</sequence>
<dbReference type="Gene3D" id="1.10.10.10">
    <property type="entry name" value="Winged helix-like DNA-binding domain superfamily/Winged helix DNA-binding domain"/>
    <property type="match status" value="1"/>
</dbReference>
<evidence type="ECO:0000313" key="7">
    <source>
        <dbReference type="EMBL" id="TWF83000.1"/>
    </source>
</evidence>
<evidence type="ECO:0000313" key="8">
    <source>
        <dbReference type="Proteomes" id="UP000317940"/>
    </source>
</evidence>
<organism evidence="7 8">
    <name type="scientific">Kitasatospora viridis</name>
    <dbReference type="NCBI Taxonomy" id="281105"/>
    <lineage>
        <taxon>Bacteria</taxon>
        <taxon>Bacillati</taxon>
        <taxon>Actinomycetota</taxon>
        <taxon>Actinomycetes</taxon>
        <taxon>Kitasatosporales</taxon>
        <taxon>Streptomycetaceae</taxon>
        <taxon>Kitasatospora</taxon>
    </lineage>
</organism>
<dbReference type="GO" id="GO:0003677">
    <property type="term" value="F:DNA binding"/>
    <property type="evidence" value="ECO:0007669"/>
    <property type="project" value="UniProtKB-KW"/>
</dbReference>
<proteinExistence type="inferred from homology"/>
<dbReference type="AlphaFoldDB" id="A0A561T7C0"/>
<dbReference type="PANTHER" id="PTHR30346:SF28">
    <property type="entry name" value="HTH-TYPE TRANSCRIPTIONAL REGULATOR CYNR"/>
    <property type="match status" value="1"/>
</dbReference>
<dbReference type="Gene3D" id="3.40.190.10">
    <property type="entry name" value="Periplasmic binding protein-like II"/>
    <property type="match status" value="2"/>
</dbReference>
<evidence type="ECO:0000256" key="5">
    <source>
        <dbReference type="SAM" id="MobiDB-lite"/>
    </source>
</evidence>
<dbReference type="InterPro" id="IPR000847">
    <property type="entry name" value="LysR_HTH_N"/>
</dbReference>
<evidence type="ECO:0000256" key="2">
    <source>
        <dbReference type="ARBA" id="ARBA00023015"/>
    </source>
</evidence>
<reference evidence="7 8" key="1">
    <citation type="submission" date="2019-06" db="EMBL/GenBank/DDBJ databases">
        <title>Sequencing the genomes of 1000 actinobacteria strains.</title>
        <authorList>
            <person name="Klenk H.-P."/>
        </authorList>
    </citation>
    <scope>NUCLEOTIDE SEQUENCE [LARGE SCALE GENOMIC DNA]</scope>
    <source>
        <strain evidence="7 8">DSM 44826</strain>
    </source>
</reference>
<dbReference type="RefSeq" id="WP_145910246.1">
    <property type="nucleotide sequence ID" value="NZ_BAAAMZ010000009.1"/>
</dbReference>
<dbReference type="PANTHER" id="PTHR30346">
    <property type="entry name" value="TRANSCRIPTIONAL DUAL REGULATOR HCAR-RELATED"/>
    <property type="match status" value="1"/>
</dbReference>
<feature type="region of interest" description="Disordered" evidence="5">
    <location>
        <begin position="1"/>
        <end position="23"/>
    </location>
</feature>
<protein>
    <submittedName>
        <fullName evidence="7">DNA-binding transcriptional LysR family regulator</fullName>
    </submittedName>
</protein>
<evidence type="ECO:0000256" key="3">
    <source>
        <dbReference type="ARBA" id="ARBA00023125"/>
    </source>
</evidence>
<feature type="domain" description="HTH lysR-type" evidence="6">
    <location>
        <begin position="33"/>
        <end position="90"/>
    </location>
</feature>
<keyword evidence="4" id="KW-0804">Transcription</keyword>
<comment type="caution">
    <text evidence="7">The sequence shown here is derived from an EMBL/GenBank/DDBJ whole genome shotgun (WGS) entry which is preliminary data.</text>
</comment>
<dbReference type="FunFam" id="1.10.10.10:FF:000001">
    <property type="entry name" value="LysR family transcriptional regulator"/>
    <property type="match status" value="1"/>
</dbReference>
<comment type="similarity">
    <text evidence="1">Belongs to the LysR transcriptional regulatory family.</text>
</comment>
<accession>A0A561T7C0</accession>
<dbReference type="Proteomes" id="UP000317940">
    <property type="component" value="Unassembled WGS sequence"/>
</dbReference>
<dbReference type="PROSITE" id="PS50931">
    <property type="entry name" value="HTH_LYSR"/>
    <property type="match status" value="1"/>
</dbReference>
<keyword evidence="8" id="KW-1185">Reference proteome</keyword>
<name>A0A561T7C0_9ACTN</name>